<reference evidence="2 3" key="1">
    <citation type="submission" date="2016-01" db="EMBL/GenBank/DDBJ databases">
        <title>The new phylogeny of the genus Mycobacterium.</title>
        <authorList>
            <person name="Tarcisio F."/>
            <person name="Conor M."/>
            <person name="Antonella G."/>
            <person name="Elisabetta G."/>
            <person name="Giulia F.S."/>
            <person name="Sara T."/>
            <person name="Anna F."/>
            <person name="Clotilde B."/>
            <person name="Roberto B."/>
            <person name="Veronica D.S."/>
            <person name="Fabio R."/>
            <person name="Monica P."/>
            <person name="Olivier J."/>
            <person name="Enrico T."/>
            <person name="Nicola S."/>
        </authorList>
    </citation>
    <scope>NUCLEOTIDE SEQUENCE [LARGE SCALE GENOMIC DNA]</scope>
    <source>
        <strain evidence="2 3">DSM 45176</strain>
    </source>
</reference>
<proteinExistence type="predicted"/>
<evidence type="ECO:0000313" key="2">
    <source>
        <dbReference type="EMBL" id="ORW75991.1"/>
    </source>
</evidence>
<evidence type="ECO:0000256" key="1">
    <source>
        <dbReference type="SAM" id="MobiDB-lite"/>
    </source>
</evidence>
<name>A0A1X2CJK2_9MYCO</name>
<evidence type="ECO:0000313" key="3">
    <source>
        <dbReference type="Proteomes" id="UP000193087"/>
    </source>
</evidence>
<accession>A0A1X2CJK2</accession>
<dbReference type="Proteomes" id="UP000193087">
    <property type="component" value="Unassembled WGS sequence"/>
</dbReference>
<gene>
    <name evidence="2" type="ORF">AWC22_21845</name>
</gene>
<feature type="region of interest" description="Disordered" evidence="1">
    <location>
        <begin position="53"/>
        <end position="73"/>
    </location>
</feature>
<dbReference type="AlphaFoldDB" id="A0A1X2CJK2"/>
<keyword evidence="3" id="KW-1185">Reference proteome</keyword>
<sequence length="73" mass="8258">MRLRKARTTYLTDTADNAPETRSERMFAKLQSFANTDPATGRRRGLKTATAYVQGRRRQAQQDPVVADKIAMT</sequence>
<protein>
    <submittedName>
        <fullName evidence="2">Uncharacterized protein</fullName>
    </submittedName>
</protein>
<organism evidence="2 3">
    <name type="scientific">Mycobacterium riyadhense</name>
    <dbReference type="NCBI Taxonomy" id="486698"/>
    <lineage>
        <taxon>Bacteria</taxon>
        <taxon>Bacillati</taxon>
        <taxon>Actinomycetota</taxon>
        <taxon>Actinomycetes</taxon>
        <taxon>Mycobacteriales</taxon>
        <taxon>Mycobacteriaceae</taxon>
        <taxon>Mycobacterium</taxon>
    </lineage>
</organism>
<comment type="caution">
    <text evidence="2">The sequence shown here is derived from an EMBL/GenBank/DDBJ whole genome shotgun (WGS) entry which is preliminary data.</text>
</comment>
<dbReference type="EMBL" id="LQPQ01000105">
    <property type="protein sequence ID" value="ORW75991.1"/>
    <property type="molecule type" value="Genomic_DNA"/>
</dbReference>
<dbReference type="STRING" id="486698.AWC22_21845"/>